<keyword evidence="3" id="KW-0488">Methylation</keyword>
<dbReference type="InterPro" id="IPR029021">
    <property type="entry name" value="Prot-tyrosine_phosphatase-like"/>
</dbReference>
<evidence type="ECO:0000256" key="6">
    <source>
        <dbReference type="ARBA" id="ARBA00023157"/>
    </source>
</evidence>
<accession>A0A1Q9DUL7</accession>
<comment type="similarity">
    <text evidence="1">Belongs to the protein-tyrosine phosphatase family.</text>
</comment>
<gene>
    <name evidence="14" type="ORF">AK812_SmicGene18639</name>
</gene>
<comment type="caution">
    <text evidence="14">The sequence shown here is derived from an EMBL/GenBank/DDBJ whole genome shotgun (WGS) entry which is preliminary data.</text>
</comment>
<evidence type="ECO:0000256" key="11">
    <source>
        <dbReference type="SAM" id="MobiDB-lite"/>
    </source>
</evidence>
<dbReference type="InterPro" id="IPR020422">
    <property type="entry name" value="TYR_PHOSPHATASE_DUAL_dom"/>
</dbReference>
<organism evidence="14 15">
    <name type="scientific">Symbiodinium microadriaticum</name>
    <name type="common">Dinoflagellate</name>
    <name type="synonym">Zooxanthella microadriatica</name>
    <dbReference type="NCBI Taxonomy" id="2951"/>
    <lineage>
        <taxon>Eukaryota</taxon>
        <taxon>Sar</taxon>
        <taxon>Alveolata</taxon>
        <taxon>Dinophyceae</taxon>
        <taxon>Suessiales</taxon>
        <taxon>Symbiodiniaceae</taxon>
        <taxon>Symbiodinium</taxon>
    </lineage>
</organism>
<evidence type="ECO:0000259" key="13">
    <source>
        <dbReference type="PROSITE" id="PS50056"/>
    </source>
</evidence>
<dbReference type="InterPro" id="IPR000387">
    <property type="entry name" value="Tyr_Pase_dom"/>
</dbReference>
<evidence type="ECO:0000256" key="4">
    <source>
        <dbReference type="ARBA" id="ARBA00022801"/>
    </source>
</evidence>
<dbReference type="SUPFAM" id="SSF52799">
    <property type="entry name" value="(Phosphotyrosine protein) phosphatases II"/>
    <property type="match status" value="1"/>
</dbReference>
<evidence type="ECO:0000256" key="8">
    <source>
        <dbReference type="ARBA" id="ARBA00023289"/>
    </source>
</evidence>
<feature type="domain" description="Tyrosine-protein phosphatase" evidence="12">
    <location>
        <begin position="473"/>
        <end position="628"/>
    </location>
</feature>
<evidence type="ECO:0000256" key="2">
    <source>
        <dbReference type="ARBA" id="ARBA00013064"/>
    </source>
</evidence>
<keyword evidence="7" id="KW-0449">Lipoprotein</keyword>
<dbReference type="PROSITE" id="PS50054">
    <property type="entry name" value="TYR_PHOSPHATASE_DUAL"/>
    <property type="match status" value="1"/>
</dbReference>
<keyword evidence="4" id="KW-0378">Hydrolase</keyword>
<dbReference type="Pfam" id="PF22784">
    <property type="entry name" value="PTP-SAK"/>
    <property type="match status" value="1"/>
</dbReference>
<keyword evidence="6" id="KW-1015">Disulfide bond</keyword>
<feature type="domain" description="Tyrosine specific protein phosphatases" evidence="13">
    <location>
        <begin position="541"/>
        <end position="615"/>
    </location>
</feature>
<keyword evidence="15" id="KW-1185">Reference proteome</keyword>
<evidence type="ECO:0000256" key="9">
    <source>
        <dbReference type="ARBA" id="ARBA00051722"/>
    </source>
</evidence>
<dbReference type="FunFam" id="3.90.190.10:FF:000086">
    <property type="entry name" value="Protein tyrosine phosphatase-like protein"/>
    <property type="match status" value="1"/>
</dbReference>
<keyword evidence="5" id="KW-0904">Protein phosphatase</keyword>
<evidence type="ECO:0000256" key="10">
    <source>
        <dbReference type="SAM" id="Coils"/>
    </source>
</evidence>
<dbReference type="InterPro" id="IPR057023">
    <property type="entry name" value="PTP-SAK"/>
</dbReference>
<evidence type="ECO:0000256" key="3">
    <source>
        <dbReference type="ARBA" id="ARBA00022481"/>
    </source>
</evidence>
<dbReference type="AlphaFoldDB" id="A0A1Q9DUL7"/>
<evidence type="ECO:0000313" key="14">
    <source>
        <dbReference type="EMBL" id="OLP98870.1"/>
    </source>
</evidence>
<comment type="catalytic activity">
    <reaction evidence="9">
        <text>O-phospho-L-tyrosyl-[protein] + H2O = L-tyrosyl-[protein] + phosphate</text>
        <dbReference type="Rhea" id="RHEA:10684"/>
        <dbReference type="Rhea" id="RHEA-COMP:10136"/>
        <dbReference type="Rhea" id="RHEA-COMP:20101"/>
        <dbReference type="ChEBI" id="CHEBI:15377"/>
        <dbReference type="ChEBI" id="CHEBI:43474"/>
        <dbReference type="ChEBI" id="CHEBI:46858"/>
        <dbReference type="ChEBI" id="CHEBI:61978"/>
        <dbReference type="EC" id="3.1.3.48"/>
    </reaction>
</comment>
<reference evidence="14 15" key="1">
    <citation type="submission" date="2016-02" db="EMBL/GenBank/DDBJ databases">
        <title>Genome analysis of coral dinoflagellate symbionts highlights evolutionary adaptations to a symbiotic lifestyle.</title>
        <authorList>
            <person name="Aranda M."/>
            <person name="Li Y."/>
            <person name="Liew Y.J."/>
            <person name="Baumgarten S."/>
            <person name="Simakov O."/>
            <person name="Wilson M."/>
            <person name="Piel J."/>
            <person name="Ashoor H."/>
            <person name="Bougouffa S."/>
            <person name="Bajic V.B."/>
            <person name="Ryu T."/>
            <person name="Ravasi T."/>
            <person name="Bayer T."/>
            <person name="Micklem G."/>
            <person name="Kim H."/>
            <person name="Bhak J."/>
            <person name="Lajeunesse T.C."/>
            <person name="Voolstra C.R."/>
        </authorList>
    </citation>
    <scope>NUCLEOTIDE SEQUENCE [LARGE SCALE GENOMIC DNA]</scope>
    <source>
        <strain evidence="14 15">CCMP2467</strain>
    </source>
</reference>
<dbReference type="PROSITE" id="PS50056">
    <property type="entry name" value="TYR_PHOSPHATASE_2"/>
    <property type="match status" value="1"/>
</dbReference>
<dbReference type="GO" id="GO:0005737">
    <property type="term" value="C:cytoplasm"/>
    <property type="evidence" value="ECO:0007669"/>
    <property type="project" value="UniProtKB-ARBA"/>
</dbReference>
<dbReference type="EC" id="3.1.3.48" evidence="2"/>
<keyword evidence="10" id="KW-0175">Coiled coil</keyword>
<evidence type="ECO:0000259" key="12">
    <source>
        <dbReference type="PROSITE" id="PS50054"/>
    </source>
</evidence>
<dbReference type="Gene3D" id="3.90.190.10">
    <property type="entry name" value="Protein tyrosine phosphatase superfamily"/>
    <property type="match status" value="1"/>
</dbReference>
<dbReference type="OrthoDB" id="5632at2759"/>
<evidence type="ECO:0000256" key="1">
    <source>
        <dbReference type="ARBA" id="ARBA00009580"/>
    </source>
</evidence>
<dbReference type="CDD" id="cd14500">
    <property type="entry name" value="PTP-IVa"/>
    <property type="match status" value="1"/>
</dbReference>
<dbReference type="InterPro" id="IPR050561">
    <property type="entry name" value="PTP"/>
</dbReference>
<proteinExistence type="inferred from homology"/>
<dbReference type="GO" id="GO:0004725">
    <property type="term" value="F:protein tyrosine phosphatase activity"/>
    <property type="evidence" value="ECO:0007669"/>
    <property type="project" value="UniProtKB-EC"/>
</dbReference>
<dbReference type="EMBL" id="LSRX01000383">
    <property type="protein sequence ID" value="OLP98870.1"/>
    <property type="molecule type" value="Genomic_DNA"/>
</dbReference>
<feature type="region of interest" description="Disordered" evidence="11">
    <location>
        <begin position="164"/>
        <end position="203"/>
    </location>
</feature>
<keyword evidence="8" id="KW-0636">Prenylation</keyword>
<feature type="compositionally biased region" description="Basic and acidic residues" evidence="11">
    <location>
        <begin position="410"/>
        <end position="426"/>
    </location>
</feature>
<protein>
    <recommendedName>
        <fullName evidence="2">protein-tyrosine-phosphatase</fullName>
        <ecNumber evidence="2">3.1.3.48</ecNumber>
    </recommendedName>
</protein>
<sequence length="636" mass="70599">MCFVNSLDWFSAKLEAPEERLSRLEREQRAAALELRLASSSAEEASQRQQQRLRALEGRLEDALESRLLAWEAAATKPGDAQRTPETEPVALHLRSLVASPFRADERLLAELRQEVASEVSAEVRLLRTQMDEVHRRSASTFSETLEARVAGLADAVEELRTQLDAPPKQHEDSACSPMSPTRPGDSEADPAPAQAVSSPSGVGAKVEVLQDFTAELRALVEERLLISLAELEQQVPQLCRQQELQAADTADRAGKLQEFEVRMEMVSRRLGTQEERLQSCFDRMERLPQLPQLRKLCREEAQKRLGEELPGLSGELSRQQEVLEEVQLQLQRLGGRWLSAGPEPCAGQRPLMPKLAFQGFEKKGVVHMPRLNMANQMTFPGGVTAKSPDCPPWSSIAALLFGSSPRGRRSADGLRQFPREPEADRLGAPSGKKAAALLSLRWGVNGNLRQLDMIAVVIREATMVVAGEIRTRLVEYGKFKIVIMDAPCDENSHMYVRELKQLGVTDVVRTCEPTYSPELFEREGIEVHEMTFPDGAAPPEELIQKWNGLICQRYRPKDPADTGVVAVHCVAGLGRAPVMAAVALIEMTAMDPMDAVEKIRERQKGAINARQLKFLQSYKPMTKPGPMGPCNCTVM</sequence>
<name>A0A1Q9DUL7_SYMMI</name>
<feature type="compositionally biased region" description="Basic and acidic residues" evidence="11">
    <location>
        <begin position="164"/>
        <end position="174"/>
    </location>
</feature>
<dbReference type="PANTHER" id="PTHR23339">
    <property type="entry name" value="TYROSINE SPECIFIC PROTEIN PHOSPHATASE AND DUAL SPECIFICITY PROTEIN PHOSPHATASE"/>
    <property type="match status" value="1"/>
</dbReference>
<evidence type="ECO:0000313" key="15">
    <source>
        <dbReference type="Proteomes" id="UP000186817"/>
    </source>
</evidence>
<evidence type="ECO:0000256" key="5">
    <source>
        <dbReference type="ARBA" id="ARBA00022912"/>
    </source>
</evidence>
<dbReference type="Proteomes" id="UP000186817">
    <property type="component" value="Unassembled WGS sequence"/>
</dbReference>
<evidence type="ECO:0000256" key="7">
    <source>
        <dbReference type="ARBA" id="ARBA00023288"/>
    </source>
</evidence>
<feature type="coiled-coil region" evidence="10">
    <location>
        <begin position="39"/>
        <end position="66"/>
    </location>
</feature>
<feature type="region of interest" description="Disordered" evidence="11">
    <location>
        <begin position="407"/>
        <end position="429"/>
    </location>
</feature>